<keyword evidence="4" id="KW-0677">Repeat</keyword>
<evidence type="ECO:0000256" key="3">
    <source>
        <dbReference type="ARBA" id="ARBA00022692"/>
    </source>
</evidence>
<dbReference type="Gene3D" id="1.10.287.70">
    <property type="match status" value="1"/>
</dbReference>
<feature type="repeat" description="WD" evidence="7">
    <location>
        <begin position="522"/>
        <end position="563"/>
    </location>
</feature>
<evidence type="ECO:0000313" key="11">
    <source>
        <dbReference type="EMBL" id="GFR45654.1"/>
    </source>
</evidence>
<feature type="repeat" description="WD" evidence="7">
    <location>
        <begin position="814"/>
        <end position="855"/>
    </location>
</feature>
<dbReference type="InterPro" id="IPR001680">
    <property type="entry name" value="WD40_rpt"/>
</dbReference>
<feature type="transmembrane region" description="Helical" evidence="9">
    <location>
        <begin position="1486"/>
        <end position="1507"/>
    </location>
</feature>
<feature type="domain" description="Ion transport" evidence="10">
    <location>
        <begin position="1415"/>
        <end position="1658"/>
    </location>
</feature>
<keyword evidence="6 9" id="KW-0472">Membrane</keyword>
<feature type="transmembrane region" description="Helical" evidence="9">
    <location>
        <begin position="1556"/>
        <end position="1578"/>
    </location>
</feature>
<feature type="repeat" description="WD" evidence="7">
    <location>
        <begin position="857"/>
        <end position="898"/>
    </location>
</feature>
<evidence type="ECO:0000256" key="1">
    <source>
        <dbReference type="ARBA" id="ARBA00004141"/>
    </source>
</evidence>
<dbReference type="PANTHER" id="PTHR45333">
    <property type="entry name" value="MEMBRANE PROTEIN-RELATED"/>
    <property type="match status" value="1"/>
</dbReference>
<dbReference type="GO" id="GO:0005509">
    <property type="term" value="F:calcium ion binding"/>
    <property type="evidence" value="ECO:0007669"/>
    <property type="project" value="InterPro"/>
</dbReference>
<gene>
    <name evidence="11" type="ORF">Agub_g7065</name>
</gene>
<dbReference type="InterPro" id="IPR015943">
    <property type="entry name" value="WD40/YVTN_repeat-like_dom_sf"/>
</dbReference>
<dbReference type="PRINTS" id="PR01433">
    <property type="entry name" value="POLYCYSTIN2"/>
</dbReference>
<dbReference type="InterPro" id="IPR003915">
    <property type="entry name" value="PKD_2"/>
</dbReference>
<dbReference type="GO" id="GO:0016020">
    <property type="term" value="C:membrane"/>
    <property type="evidence" value="ECO:0007669"/>
    <property type="project" value="UniProtKB-SubCell"/>
</dbReference>
<dbReference type="PROSITE" id="PS50294">
    <property type="entry name" value="WD_REPEATS_REGION"/>
    <property type="match status" value="4"/>
</dbReference>
<evidence type="ECO:0000256" key="5">
    <source>
        <dbReference type="ARBA" id="ARBA00022989"/>
    </source>
</evidence>
<accession>A0AAD3DR44</accession>
<comment type="subcellular location">
    <subcellularLocation>
        <location evidence="1">Membrane</location>
        <topology evidence="1">Multi-pass membrane protein</topology>
    </subcellularLocation>
</comment>
<dbReference type="InterPro" id="IPR036322">
    <property type="entry name" value="WD40_repeat_dom_sf"/>
</dbReference>
<dbReference type="CDD" id="cd00200">
    <property type="entry name" value="WD40"/>
    <property type="match status" value="2"/>
</dbReference>
<feature type="repeat" description="WD" evidence="7">
    <location>
        <begin position="729"/>
        <end position="770"/>
    </location>
</feature>
<feature type="transmembrane region" description="Helical" evidence="9">
    <location>
        <begin position="1623"/>
        <end position="1646"/>
    </location>
</feature>
<dbReference type="InterPro" id="IPR005821">
    <property type="entry name" value="Ion_trans_dom"/>
</dbReference>
<feature type="repeat" description="WD" evidence="7">
    <location>
        <begin position="943"/>
        <end position="984"/>
    </location>
</feature>
<dbReference type="PANTHER" id="PTHR45333:SF1">
    <property type="entry name" value="CHROMOSOME UNDETERMINED SCAFFOLD_625, WHOLE GENOME SHOTGUN SEQUENCE"/>
    <property type="match status" value="1"/>
</dbReference>
<keyword evidence="3 9" id="KW-0812">Transmembrane</keyword>
<evidence type="ECO:0000256" key="2">
    <source>
        <dbReference type="ARBA" id="ARBA00022574"/>
    </source>
</evidence>
<dbReference type="PROSITE" id="PS50082">
    <property type="entry name" value="WD_REPEATS_2"/>
    <property type="match status" value="7"/>
</dbReference>
<dbReference type="SUPFAM" id="SSF50978">
    <property type="entry name" value="WD40 repeat-like"/>
    <property type="match status" value="3"/>
</dbReference>
<dbReference type="Pfam" id="PF00520">
    <property type="entry name" value="Ion_trans"/>
    <property type="match status" value="1"/>
</dbReference>
<feature type="transmembrane region" description="Helical" evidence="9">
    <location>
        <begin position="1407"/>
        <end position="1428"/>
    </location>
</feature>
<evidence type="ECO:0000259" key="10">
    <source>
        <dbReference type="Pfam" id="PF00520"/>
    </source>
</evidence>
<organism evidence="11 12">
    <name type="scientific">Astrephomene gubernaculifera</name>
    <dbReference type="NCBI Taxonomy" id="47775"/>
    <lineage>
        <taxon>Eukaryota</taxon>
        <taxon>Viridiplantae</taxon>
        <taxon>Chlorophyta</taxon>
        <taxon>core chlorophytes</taxon>
        <taxon>Chlorophyceae</taxon>
        <taxon>CS clade</taxon>
        <taxon>Chlamydomonadales</taxon>
        <taxon>Astrephomenaceae</taxon>
        <taxon>Astrephomene</taxon>
    </lineage>
</organism>
<comment type="caution">
    <text evidence="11">The sequence shown here is derived from an EMBL/GenBank/DDBJ whole genome shotgun (WGS) entry which is preliminary data.</text>
</comment>
<evidence type="ECO:0000256" key="4">
    <source>
        <dbReference type="ARBA" id="ARBA00022737"/>
    </source>
</evidence>
<keyword evidence="5 9" id="KW-1133">Transmembrane helix</keyword>
<dbReference type="EMBL" id="BMAR01000010">
    <property type="protein sequence ID" value="GFR45654.1"/>
    <property type="molecule type" value="Genomic_DNA"/>
</dbReference>
<evidence type="ECO:0000256" key="9">
    <source>
        <dbReference type="SAM" id="Phobius"/>
    </source>
</evidence>
<dbReference type="Pfam" id="PF00400">
    <property type="entry name" value="WD40"/>
    <property type="match status" value="12"/>
</dbReference>
<dbReference type="GO" id="GO:0005216">
    <property type="term" value="F:monoatomic ion channel activity"/>
    <property type="evidence" value="ECO:0007669"/>
    <property type="project" value="InterPro"/>
</dbReference>
<dbReference type="Gene3D" id="2.130.10.10">
    <property type="entry name" value="YVTN repeat-like/Quinoprotein amine dehydrogenase"/>
    <property type="match status" value="7"/>
</dbReference>
<protein>
    <recommendedName>
        <fullName evidence="10">Ion transport domain-containing protein</fullName>
    </recommendedName>
</protein>
<feature type="compositionally biased region" description="Gly residues" evidence="8">
    <location>
        <begin position="1121"/>
        <end position="1130"/>
    </location>
</feature>
<evidence type="ECO:0000313" key="12">
    <source>
        <dbReference type="Proteomes" id="UP001054857"/>
    </source>
</evidence>
<name>A0AAD3DR44_9CHLO</name>
<sequence>MFSKPGATQVQPLAGADDFFGRPDMHNNSVTHARMPTKCNSGMLALKVPDPPQFAPSAVCAISADGKVAAVGGRDIELYLWNVDNGELLTKIRGHDIFWVGSHDNTFFITCQEDGKILMWDRAAMRTTLTLGEVPDGITCCNIAKENDFVIVGNSKGNVYSWDTDTGSVAHLYEAGHKGPVQYANVYTLPTYGRCVVSCGAKDHTVVVWDLLNGEPRALIEIKELEHAKNLKYDITRDGARVVVWCTDSVPFPNLVVVDVMSQNKISVYCHEGLVRQAVFTPNGDRIISSGNDNKVQVWDTFSLENLVTMTGHEGSVLCCAVNELATRVVSGGEDCSVRLWSLEDGKQLLAFQAQDEPIKQVQFSTSGQRILSCDVTGRVYVWSMHAEFLTNLMRRYADNISACAMSNDMKLCLVGCNNGRVMLWDVEKRESVWEYTHHTGRVEAVAFNCTRDMCATAGADGRIVLLFSDTGKQANSFIGAEEPMMSVQFSPDDERISGCAADGKLYLYQTAGAGRKPKVVLRSSVARINNHVWSPNSKLIAGACSDGTMMVWNSSTGGIHSALEGASAGATCCGFDLIGKLLAVGTVLGTTLLYNLETSELLVELRGNPSPVKEVVFNQETSQLTTMCSRQAAVWDVANAAKIRVFDFVMDKAGDFKSPPHPYRWAVAHNSTVLFDHESEALVLDMLTIDDPLLRSYYLSDVQTIASGFNHRKLMVWSAAGSSAPDKFHTTHDAITSTHFSNDDRLVVMGTQDGNVVVYDVVHGETVEILIGHQNGPCRCVRLSADNKEVLSCGADSKVILWEWRKRSPTRIYSGHFISIGCCDMSTQGNRVVSGDNHGMICVWEKDSGNPVQTLPLAHSKAVLSVTISADGSTIASVGADDKVSIWNVDIGIELVSLTAAMESHPLYCSFSPDGNKLAVTESNGNVMVWNVVAGCQWYMIYQAHKGKVTGCSWSADCRKFTTCGTDSVTMVWDAESGAPLFKFNLKAGPLTSCAVSPSGMYVAAGSTTGTLSVSNLMTAARTTPEPSFLFHWLATHEHRASNFLYLRLLAMYPYLANVQDAQGWSIALHALSRGNAEVSAIIMDSLANDCGILGLISAVPFSIQTRIKFHNQTEEPRGLFGGGGGEGGPAQRPTSAWVSAAAKGEGDKSMRPRTAMRSGPSMGGGLMPEGQKSQRRKSLVLKSSDDDNGTLLGNDMRQGSNLRDVLVQKSRASFSQQLKKVAVEMITETRDQDHMALIHNNAVALALNSKSSECVQAVLDAAAANKVSWGSYHAITDMMPSLALRYPIMCYHFLAALDLRNLGDLEVPVAVLKGLDRSVIRTAPIFTNVKNLWQGHLKLHEVKFGPQPYAHVKASMVRLPYACSIGRDSLLQTLVESDVPVKAYGTPTLRAIIKHKWRLYARRKLLTRSLIYVCYVVLFTVTGILYAMEDHALTASAYWKTTPGRAHFIIEVYIFAQSAWYAWTELTQVYAIGLSLYFKSYWNTFDSMMIPLVLVIPPLHVIRISDNEGGALGPLIALAMVMVWFKSLFYGLAFEPFGPIVNMVFQVSRAIRQFLLMLFMCCCAFGVSLMVLSQYVPHGVALQQYSRDSSQDFGRTLFTMWRAVLGQFSVDWVWGSAWQELSILFFSAFMFIVQILLLNMLIALMREVYNRVKNTEEDVFLKGRASLIVEVETLMARKQLERYANMPPYVHLLTPVKRKDVRDRTGVEARLDKIEHVLNKLLEAADQSKLAELMDPNGQNRRIAGFAGPAGPVTAAAAAALPSHGEAGGSHVGGGDVTSTVHNNSAFTQEQVNLIQMQASKLEEFEDQFPAVLRQLDRVQRSVNNQELRLEGVVAVLRDVENLLRNQQPVVIHQENRPPPRRGSILTEAELEAEVKKLLGTGTERL</sequence>
<feature type="repeat" description="WD" evidence="7">
    <location>
        <begin position="310"/>
        <end position="351"/>
    </location>
</feature>
<evidence type="ECO:0000256" key="7">
    <source>
        <dbReference type="PROSITE-ProRule" id="PRU00221"/>
    </source>
</evidence>
<proteinExistence type="predicted"/>
<dbReference type="SMART" id="SM00320">
    <property type="entry name" value="WD40"/>
    <property type="match status" value="19"/>
</dbReference>
<keyword evidence="2 7" id="KW-0853">WD repeat</keyword>
<dbReference type="PROSITE" id="PS00678">
    <property type="entry name" value="WD_REPEATS_1"/>
    <property type="match status" value="2"/>
</dbReference>
<feature type="transmembrane region" description="Helical" evidence="9">
    <location>
        <begin position="1513"/>
        <end position="1535"/>
    </location>
</feature>
<keyword evidence="12" id="KW-1185">Reference proteome</keyword>
<feature type="repeat" description="WD" evidence="7">
    <location>
        <begin position="268"/>
        <end position="309"/>
    </location>
</feature>
<evidence type="ECO:0000256" key="6">
    <source>
        <dbReference type="ARBA" id="ARBA00023136"/>
    </source>
</evidence>
<dbReference type="Proteomes" id="UP001054857">
    <property type="component" value="Unassembled WGS sequence"/>
</dbReference>
<feature type="region of interest" description="Disordered" evidence="8">
    <location>
        <begin position="1116"/>
        <end position="1199"/>
    </location>
</feature>
<evidence type="ECO:0000256" key="8">
    <source>
        <dbReference type="SAM" id="MobiDB-lite"/>
    </source>
</evidence>
<reference evidence="11 12" key="1">
    <citation type="journal article" date="2021" name="Sci. Rep.">
        <title>Genome sequencing of the multicellular alga Astrephomene provides insights into convergent evolution of germ-soma differentiation.</title>
        <authorList>
            <person name="Yamashita S."/>
            <person name="Yamamoto K."/>
            <person name="Matsuzaki R."/>
            <person name="Suzuki S."/>
            <person name="Yamaguchi H."/>
            <person name="Hirooka S."/>
            <person name="Minakuchi Y."/>
            <person name="Miyagishima S."/>
            <person name="Kawachi M."/>
            <person name="Toyoda A."/>
            <person name="Nozaki H."/>
        </authorList>
    </citation>
    <scope>NUCLEOTIDE SEQUENCE [LARGE SCALE GENOMIC DNA]</scope>
    <source>
        <strain evidence="11 12">NIES-4017</strain>
    </source>
</reference>
<dbReference type="InterPro" id="IPR019775">
    <property type="entry name" value="WD40_repeat_CS"/>
</dbReference>